<keyword evidence="2" id="KW-1133">Transmembrane helix</keyword>
<keyword evidence="2" id="KW-0472">Membrane</keyword>
<feature type="coiled-coil region" evidence="1">
    <location>
        <begin position="449"/>
        <end position="476"/>
    </location>
</feature>
<evidence type="ECO:0000256" key="1">
    <source>
        <dbReference type="SAM" id="Coils"/>
    </source>
</evidence>
<proteinExistence type="predicted"/>
<evidence type="ECO:0000313" key="4">
    <source>
        <dbReference type="Proteomes" id="UP000078486"/>
    </source>
</evidence>
<dbReference type="Proteomes" id="UP000078486">
    <property type="component" value="Unassembled WGS sequence"/>
</dbReference>
<reference evidence="3 4" key="1">
    <citation type="submission" date="2016-01" db="EMBL/GenBank/DDBJ databases">
        <title>High potential of lignocellulose degradation of a new Verrucomicrobia species.</title>
        <authorList>
            <person name="Wang Y."/>
            <person name="Shi Y."/>
            <person name="Qiu Z."/>
            <person name="Liu S."/>
            <person name="Yang H."/>
        </authorList>
    </citation>
    <scope>NUCLEOTIDE SEQUENCE [LARGE SCALE GENOMIC DNA]</scope>
    <source>
        <strain evidence="3 4">TSB47</strain>
    </source>
</reference>
<protein>
    <recommendedName>
        <fullName evidence="5">Fimbrial assembly protein</fullName>
    </recommendedName>
</protein>
<evidence type="ECO:0000313" key="3">
    <source>
        <dbReference type="EMBL" id="OAM90563.1"/>
    </source>
</evidence>
<name>A0A178IL07_9BACT</name>
<keyword evidence="2" id="KW-0812">Transmembrane</keyword>
<comment type="caution">
    <text evidence="3">The sequence shown here is derived from an EMBL/GenBank/DDBJ whole genome shotgun (WGS) entry which is preliminary data.</text>
</comment>
<accession>A0A178IL07</accession>
<dbReference type="AlphaFoldDB" id="A0A178IL07"/>
<dbReference type="EMBL" id="LRRQ01000054">
    <property type="protein sequence ID" value="OAM90563.1"/>
    <property type="molecule type" value="Genomic_DNA"/>
</dbReference>
<gene>
    <name evidence="3" type="ORF">AW736_07160</name>
</gene>
<sequence length="578" mass="63108">MKQKHGKSMLGRLDGFKLRVPGSLLVFETTGFCLYGIVARRGVGGSLACSAPAMSAAPDFAAAVGEVLEQLRAQTKRRLPGKAALITPSAAGELLLLPVDPKSPKPRAQMRELVRWEFEEVFVRQNDIWPLGALLQGRSHVTPEQRRELETAAASARDRGTLLNAYRELVSREQLEECLAMQEPLTAMDDELAIGWSPQPGADEEGRFAWYCAGIGDGLRTQWVQAFKKHGVFCGWIYPQLGAGFPLVVAGRDGRLLVDIRQEQFGLFQGAGGRLDSISIRSCPHGMAEPDAVAADAAKCIHPGTRVVYVSAPPEGLDPVIGALKQALGEAEIRPLPLPPPDASGVGAAPGCPPTVSASLEGVARHALRLCGPGLLARIEAQPPRPPLWKSRGFWPWAIIALVLVAMAGTELFLRVQAGRKEWALELMDIEYERQLQIKNEAVKTQTEIKHLEKVFAEKEHELMEKKRRMEVLNNVILRRQKLVPGLLEAISEAIPGEVMMDLLVENNDGSGFSLEGWALRDTEGQRFGNLLNEKLAPWNYKVGDIRLSRGKGRSGIEGFILKVRLVKTDAPGGGKDA</sequence>
<organism evidence="3 4">
    <name type="scientific">Termitidicoccus mucosus</name>
    <dbReference type="NCBI Taxonomy" id="1184151"/>
    <lineage>
        <taxon>Bacteria</taxon>
        <taxon>Pseudomonadati</taxon>
        <taxon>Verrucomicrobiota</taxon>
        <taxon>Opitutia</taxon>
        <taxon>Opitutales</taxon>
        <taxon>Opitutaceae</taxon>
        <taxon>Termitidicoccus</taxon>
    </lineage>
</organism>
<evidence type="ECO:0000256" key="2">
    <source>
        <dbReference type="SAM" id="Phobius"/>
    </source>
</evidence>
<keyword evidence="4" id="KW-1185">Reference proteome</keyword>
<keyword evidence="1" id="KW-0175">Coiled coil</keyword>
<feature type="transmembrane region" description="Helical" evidence="2">
    <location>
        <begin position="394"/>
        <end position="414"/>
    </location>
</feature>
<dbReference type="STRING" id="1184151.AW736_07160"/>
<evidence type="ECO:0008006" key="5">
    <source>
        <dbReference type="Google" id="ProtNLM"/>
    </source>
</evidence>